<reference evidence="1 2" key="1">
    <citation type="submission" date="2016-10" db="EMBL/GenBank/DDBJ databases">
        <authorList>
            <person name="de Groot N.N."/>
        </authorList>
    </citation>
    <scope>NUCLEOTIDE SEQUENCE [LARGE SCALE GENOMIC DNA]</scope>
    <source>
        <strain evidence="1 2">DSM 21001</strain>
    </source>
</reference>
<name>A0A1I6ME82_9BACT</name>
<dbReference type="RefSeq" id="WP_141223908.1">
    <property type="nucleotide sequence ID" value="NZ_FOZL01000001.1"/>
</dbReference>
<dbReference type="Proteomes" id="UP000199024">
    <property type="component" value="Unassembled WGS sequence"/>
</dbReference>
<sequence length="133" mass="13797">MNTLFAIVLLGGLIGQDRPKEATGLCKDGTYTTSAVKTAACHGHKGIHTWYADAPALTPFDSGRSGIAEERAKLLAQPPAAGGGPGLVWLNGTGKVYHCPASSFYGKTKTGSYVTEADAKARGAHPARNKPCV</sequence>
<evidence type="ECO:0000313" key="1">
    <source>
        <dbReference type="EMBL" id="SFS14029.1"/>
    </source>
</evidence>
<protein>
    <recommendedName>
        <fullName evidence="3">DUF3761 domain-containing protein</fullName>
    </recommendedName>
</protein>
<evidence type="ECO:0008006" key="3">
    <source>
        <dbReference type="Google" id="ProtNLM"/>
    </source>
</evidence>
<evidence type="ECO:0000313" key="2">
    <source>
        <dbReference type="Proteomes" id="UP000199024"/>
    </source>
</evidence>
<gene>
    <name evidence="1" type="ORF">SAMN05421771_2448</name>
</gene>
<organism evidence="1 2">
    <name type="scientific">Granulicella pectinivorans</name>
    <dbReference type="NCBI Taxonomy" id="474950"/>
    <lineage>
        <taxon>Bacteria</taxon>
        <taxon>Pseudomonadati</taxon>
        <taxon>Acidobacteriota</taxon>
        <taxon>Terriglobia</taxon>
        <taxon>Terriglobales</taxon>
        <taxon>Acidobacteriaceae</taxon>
        <taxon>Granulicella</taxon>
    </lineage>
</organism>
<proteinExistence type="predicted"/>
<dbReference type="AlphaFoldDB" id="A0A1I6ME82"/>
<dbReference type="OrthoDB" id="8781863at2"/>
<keyword evidence="2" id="KW-1185">Reference proteome</keyword>
<dbReference type="STRING" id="474950.SAMN05421771_2448"/>
<accession>A0A1I6ME82</accession>
<dbReference type="EMBL" id="FOZL01000001">
    <property type="protein sequence ID" value="SFS14029.1"/>
    <property type="molecule type" value="Genomic_DNA"/>
</dbReference>